<comment type="caution">
    <text evidence="2">The sequence shown here is derived from an EMBL/GenBank/DDBJ whole genome shotgun (WGS) entry which is preliminary data.</text>
</comment>
<feature type="region of interest" description="Disordered" evidence="1">
    <location>
        <begin position="1"/>
        <end position="38"/>
    </location>
</feature>
<protein>
    <submittedName>
        <fullName evidence="2">Uncharacterized protein</fullName>
    </submittedName>
</protein>
<evidence type="ECO:0000256" key="1">
    <source>
        <dbReference type="SAM" id="MobiDB-lite"/>
    </source>
</evidence>
<evidence type="ECO:0000313" key="2">
    <source>
        <dbReference type="EMBL" id="KAJ7756066.1"/>
    </source>
</evidence>
<evidence type="ECO:0000313" key="3">
    <source>
        <dbReference type="Proteomes" id="UP001215280"/>
    </source>
</evidence>
<feature type="compositionally biased region" description="Polar residues" evidence="1">
    <location>
        <begin position="17"/>
        <end position="26"/>
    </location>
</feature>
<sequence length="632" mass="69653">MDMEIQLDVSPCFPSPSAESTTSSNVEYIPPFPPPRWDAQGHIRRSSAQLRESASAIPRRRRAQSVPLLNSSPFFFFPEQRPSDEIAPEEARSTPCTAYPSSLRPIALRTPRDGQSTSFLSVNYRLAPGRSDEETSVRSMEPLASIEVVYVVDFGTEESMWVIPAKDAVRLLAHLRIAGRQIHFRPTHVFRPHTSPTPTRGIRSTIQRQADPVVGEIDPRFPHLTLKNRTRIRDTLPFVVGLRILQYGEIEVICRGTPEKVLPERDWPETIGGLGYYATQASSTRIVPSVAAHLIPYGTKVFCAGACLDVKIIGPDGKAAITASTHAFIHSMSPESADCRSLPETLRDAFLAVPWLLRQAIHYIVPPGLLWPVPISQSSYPSTGDLPINVRSLWASSSLGPYPTGYNHDLCLIRGNQLPEIVSLPLLPRLEPSFLPYEQVFSMRQRAIFTVTYPCIGANASAVRGFVLTGKTMDITTRECLLAGTQISLDNNDMTAESILWRSKARYRAKDSPHHAVVLSPPVSEDGDYLSATGFSGSVVCAGTELATNSSPVPAWARVLCFQNFQTDLPDAHATTNPSLPLSLLTYKGGFRLPDYIYASRIDMPGGVNISTSAQDGLVLREELAKSRRHSF</sequence>
<reference evidence="2" key="1">
    <citation type="submission" date="2023-03" db="EMBL/GenBank/DDBJ databases">
        <title>Massive genome expansion in bonnet fungi (Mycena s.s.) driven by repeated elements and novel gene families across ecological guilds.</title>
        <authorList>
            <consortium name="Lawrence Berkeley National Laboratory"/>
            <person name="Harder C.B."/>
            <person name="Miyauchi S."/>
            <person name="Viragh M."/>
            <person name="Kuo A."/>
            <person name="Thoen E."/>
            <person name="Andreopoulos B."/>
            <person name="Lu D."/>
            <person name="Skrede I."/>
            <person name="Drula E."/>
            <person name="Henrissat B."/>
            <person name="Morin E."/>
            <person name="Kohler A."/>
            <person name="Barry K."/>
            <person name="LaButti K."/>
            <person name="Morin E."/>
            <person name="Salamov A."/>
            <person name="Lipzen A."/>
            <person name="Mereny Z."/>
            <person name="Hegedus B."/>
            <person name="Baldrian P."/>
            <person name="Stursova M."/>
            <person name="Weitz H."/>
            <person name="Taylor A."/>
            <person name="Grigoriev I.V."/>
            <person name="Nagy L.G."/>
            <person name="Martin F."/>
            <person name="Kauserud H."/>
        </authorList>
    </citation>
    <scope>NUCLEOTIDE SEQUENCE</scope>
    <source>
        <strain evidence="2">CBHHK188m</strain>
    </source>
</reference>
<dbReference type="Proteomes" id="UP001215280">
    <property type="component" value="Unassembled WGS sequence"/>
</dbReference>
<name>A0AAD7J6G6_9AGAR</name>
<accession>A0AAD7J6G6</accession>
<dbReference type="AlphaFoldDB" id="A0AAD7J6G6"/>
<dbReference type="EMBL" id="JARJLG010000062">
    <property type="protein sequence ID" value="KAJ7756066.1"/>
    <property type="molecule type" value="Genomic_DNA"/>
</dbReference>
<organism evidence="2 3">
    <name type="scientific">Mycena maculata</name>
    <dbReference type="NCBI Taxonomy" id="230809"/>
    <lineage>
        <taxon>Eukaryota</taxon>
        <taxon>Fungi</taxon>
        <taxon>Dikarya</taxon>
        <taxon>Basidiomycota</taxon>
        <taxon>Agaricomycotina</taxon>
        <taxon>Agaricomycetes</taxon>
        <taxon>Agaricomycetidae</taxon>
        <taxon>Agaricales</taxon>
        <taxon>Marasmiineae</taxon>
        <taxon>Mycenaceae</taxon>
        <taxon>Mycena</taxon>
    </lineage>
</organism>
<keyword evidence="3" id="KW-1185">Reference proteome</keyword>
<proteinExistence type="predicted"/>
<gene>
    <name evidence="2" type="ORF">DFH07DRAFT_483002</name>
</gene>